<evidence type="ECO:0000313" key="1">
    <source>
        <dbReference type="EMBL" id="TFW23435.1"/>
    </source>
</evidence>
<protein>
    <submittedName>
        <fullName evidence="1">Uncharacterized protein</fullName>
    </submittedName>
</protein>
<dbReference type="Proteomes" id="UP000298438">
    <property type="component" value="Unassembled WGS sequence"/>
</dbReference>
<dbReference type="EMBL" id="SPVF01000095">
    <property type="protein sequence ID" value="TFW23435.1"/>
    <property type="molecule type" value="Genomic_DNA"/>
</dbReference>
<gene>
    <name evidence="1" type="ORF">E4L96_06685</name>
</gene>
<proteinExistence type="predicted"/>
<dbReference type="AlphaFoldDB" id="A0A4Y9SMH5"/>
<organism evidence="1 2">
    <name type="scientific">Zemynaea arenosa</name>
    <dbReference type="NCBI Taxonomy" id="2561931"/>
    <lineage>
        <taxon>Bacteria</taxon>
        <taxon>Pseudomonadati</taxon>
        <taxon>Pseudomonadota</taxon>
        <taxon>Betaproteobacteria</taxon>
        <taxon>Burkholderiales</taxon>
        <taxon>Oxalobacteraceae</taxon>
        <taxon>Telluria group</taxon>
        <taxon>Zemynaea</taxon>
    </lineage>
</organism>
<evidence type="ECO:0000313" key="2">
    <source>
        <dbReference type="Proteomes" id="UP000298438"/>
    </source>
</evidence>
<accession>A0A4Y9SMH5</accession>
<dbReference type="RefSeq" id="WP_135206442.1">
    <property type="nucleotide sequence ID" value="NZ_SPVF01000095.1"/>
</dbReference>
<name>A0A4Y9SMH5_9BURK</name>
<sequence>MDALQSPTSQTREILANPFVSVPVVFSVKKTGSGLHLYHTFLDSTNASADDERVAGSIVVDPDVVGASAQVLACPGQVGTTDSQRLLIKTLGPQAPSQRKTLDFYPIFQGGRLSTLEDGSNLMLKISDGLIPPGVDANSVKGAADIPPIPLIVSPDSAAIGYIPPETLAKMNAVGIDWGGLLNVAKTVLPVVAKAGYQVYQQLSSNPAEEHARRRGADAPMFFGTLLSVAQLAVPIAGKLISALSGK</sequence>
<comment type="caution">
    <text evidence="1">The sequence shown here is derived from an EMBL/GenBank/DDBJ whole genome shotgun (WGS) entry which is preliminary data.</text>
</comment>
<reference evidence="1 2" key="1">
    <citation type="submission" date="2019-03" db="EMBL/GenBank/DDBJ databases">
        <title>Draft Genome Sequence of Massilia arenosa sp. nov., a Novel Massilia Species Isolated from a Sandy-loam Maize Soil.</title>
        <authorList>
            <person name="Raths R."/>
            <person name="Peta V."/>
            <person name="Bucking H."/>
        </authorList>
    </citation>
    <scope>NUCLEOTIDE SEQUENCE [LARGE SCALE GENOMIC DNA]</scope>
    <source>
        <strain evidence="1 2">MC02</strain>
    </source>
</reference>
<keyword evidence="2" id="KW-1185">Reference proteome</keyword>